<name>F6ZFS5_XENTR</name>
<dbReference type="FunFam" id="3.60.10.10:FF:000215">
    <property type="entry name" value="Inositol polyphosphate-5-phosphatase, 40kDa, gene 2"/>
    <property type="match status" value="1"/>
</dbReference>
<dbReference type="Proteomes" id="UP000008143">
    <property type="component" value="Chromosome 3"/>
</dbReference>
<dbReference type="Bgee" id="ENSXETG00000016804">
    <property type="expression patterns" value="Expressed in neurula embryo and 3 other cell types or tissues"/>
</dbReference>
<dbReference type="OrthoDB" id="5780965at2759"/>
<reference evidence="4" key="2">
    <citation type="submission" date="2011-06" db="UniProtKB">
        <authorList>
            <consortium name="Ensembl"/>
        </authorList>
    </citation>
    <scope>IDENTIFICATION</scope>
</reference>
<dbReference type="Ensembl" id="ENSXETT00000036643">
    <property type="protein sequence ID" value="ENSXETP00000036643"/>
    <property type="gene ID" value="ENSXETG00000016804"/>
</dbReference>
<proteinExistence type="inferred from homology"/>
<reference evidence="6" key="3">
    <citation type="submission" date="2025-04" db="UniProtKB">
        <authorList>
            <consortium name="RefSeq"/>
        </authorList>
    </citation>
    <scope>IDENTIFICATION</scope>
    <source>
        <strain evidence="6">Nigerian</strain>
        <tissue evidence="6">Liver and blood</tissue>
    </source>
</reference>
<keyword evidence="5" id="KW-1185">Reference proteome</keyword>
<dbReference type="InterPro" id="IPR036691">
    <property type="entry name" value="Endo/exonu/phosph_ase_sf"/>
</dbReference>
<dbReference type="Reactome" id="R-XTR-1855183">
    <property type="pathway name" value="Synthesis of IP2, IP, and Ins in the cytosol"/>
</dbReference>
<dbReference type="SUPFAM" id="SSF56219">
    <property type="entry name" value="DNase I-like"/>
    <property type="match status" value="1"/>
</dbReference>
<dbReference type="GeneID" id="100145794"/>
<evidence type="ECO:0000313" key="6">
    <source>
        <dbReference type="RefSeq" id="XP_012814065.1"/>
    </source>
</evidence>
<evidence type="ECO:0000313" key="5">
    <source>
        <dbReference type="Proteomes" id="UP000008143"/>
    </source>
</evidence>
<dbReference type="AlphaFoldDB" id="F6ZFS5"/>
<dbReference type="GO" id="GO:0046856">
    <property type="term" value="P:phosphatidylinositol dephosphorylation"/>
    <property type="evidence" value="ECO:0007669"/>
    <property type="project" value="InterPro"/>
</dbReference>
<sequence>MGGPGVMFITANIGSLSDQPGEMQKNWFQELFQTIHRCNPEFIAMHLQEFGGKEYEKNMEAAEKLIRMLIESQELSSYERVQAFIDTDYSQPERFTALGSIYLIHKSLNRIQIYNFKEKHFATFSGHNLFLGSLGDCPLVQKERFPQDFWKEFPWTRKGFMRTRWQLHDRTFDLVNLHLFHDASNLISLELSPSIYSLNRSKALNHVLNRLQDTEEVPFFLFGDFNFRLDLKSFILAESWTQKEMTEKGTVLYEQEGLVKLIIQNKVFDHKNMEIFQENNVQSLRKFDSEPLPFLSRLAEMPIFFPPSYPFSEDITRPSQFMGTRCPSWCDRVLMSYSARALLNKVKDEESDVQYDRIGADVCMGDHKPVFLYWEMELPIENHVK</sequence>
<dbReference type="Gene3D" id="3.60.10.10">
    <property type="entry name" value="Endonuclease/exonuclease/phosphatase"/>
    <property type="match status" value="1"/>
</dbReference>
<protein>
    <recommendedName>
        <fullName evidence="1">inositol-polyphosphate 5-phosphatase</fullName>
        <ecNumber evidence="1">3.1.3.56</ecNumber>
    </recommendedName>
</protein>
<feature type="domain" description="Inositol polyphosphate-related phosphatase" evidence="3">
    <location>
        <begin position="6"/>
        <end position="382"/>
    </location>
</feature>
<evidence type="ECO:0000256" key="2">
    <source>
        <dbReference type="ARBA" id="ARBA00023599"/>
    </source>
</evidence>
<dbReference type="SMART" id="SM00128">
    <property type="entry name" value="IPPc"/>
    <property type="match status" value="1"/>
</dbReference>
<dbReference type="PANTHER" id="PTHR12997">
    <property type="entry name" value="TYPE I INOSITOL-1,4,5-TRISPHOSPHATE 5-PHOSPHATASE"/>
    <property type="match status" value="1"/>
</dbReference>
<organism evidence="4">
    <name type="scientific">Xenopus tropicalis</name>
    <name type="common">Western clawed frog</name>
    <name type="synonym">Silurana tropicalis</name>
    <dbReference type="NCBI Taxonomy" id="8364"/>
    <lineage>
        <taxon>Eukaryota</taxon>
        <taxon>Metazoa</taxon>
        <taxon>Chordata</taxon>
        <taxon>Craniata</taxon>
        <taxon>Vertebrata</taxon>
        <taxon>Euteleostomi</taxon>
        <taxon>Amphibia</taxon>
        <taxon>Batrachia</taxon>
        <taxon>Anura</taxon>
        <taxon>Pipoidea</taxon>
        <taxon>Pipidae</taxon>
        <taxon>Xenopodinae</taxon>
        <taxon>Xenopus</taxon>
        <taxon>Silurana</taxon>
    </lineage>
</organism>
<dbReference type="PANTHER" id="PTHR12997:SF11">
    <property type="entry name" value="INOSITOL-POLYPHOSPHATE 5-PHOSPHATASE"/>
    <property type="match status" value="1"/>
</dbReference>
<evidence type="ECO:0000313" key="7">
    <source>
        <dbReference type="Xenbase" id="XB-GENE-5867879"/>
    </source>
</evidence>
<dbReference type="RefSeq" id="XP_012814065.1">
    <property type="nucleotide sequence ID" value="XM_012958611.3"/>
</dbReference>
<dbReference type="AGR" id="Xenbase:XB-GENE-5867879"/>
<dbReference type="Xenbase" id="XB-GENE-5867879">
    <property type="gene designation" value="inpp5a.2"/>
</dbReference>
<dbReference type="InterPro" id="IPR039737">
    <property type="entry name" value="INPP5A"/>
</dbReference>
<accession>F6ZFS5</accession>
<dbReference type="EC" id="3.1.3.56" evidence="1"/>
<evidence type="ECO:0000256" key="1">
    <source>
        <dbReference type="ARBA" id="ARBA00012997"/>
    </source>
</evidence>
<dbReference type="InterPro" id="IPR000300">
    <property type="entry name" value="IPPc"/>
</dbReference>
<gene>
    <name evidence="4 6 7" type="primary">inpp5a.2</name>
    <name evidence="6" type="synonym">5ptase</name>
    <name evidence="6" type="synonym">inpp5a</name>
</gene>
<reference evidence="4" key="1">
    <citation type="journal article" date="2010" name="Science">
        <title>The genome of the Western clawed frog Xenopus tropicalis.</title>
        <authorList>
            <person name="Hellsten U."/>
            <person name="Harland R.M."/>
            <person name="Gilchrist M.J."/>
            <person name="Hendrix D."/>
            <person name="Jurka J."/>
            <person name="Kapitonov V."/>
            <person name="Ovcharenko I."/>
            <person name="Putnam N.H."/>
            <person name="Shu S."/>
            <person name="Taher L."/>
            <person name="Blitz I.L."/>
            <person name="Blumberg B."/>
            <person name="Dichmann D.S."/>
            <person name="Dubchak I."/>
            <person name="Amaya E."/>
            <person name="Detter J.C."/>
            <person name="Fletcher R."/>
            <person name="Gerhard D.S."/>
            <person name="Goodstein D."/>
            <person name="Graves T."/>
            <person name="Grigoriev I.V."/>
            <person name="Grimwood J."/>
            <person name="Kawashima T."/>
            <person name="Lindquist E."/>
            <person name="Lucas S.M."/>
            <person name="Mead P.E."/>
            <person name="Mitros T."/>
            <person name="Ogino H."/>
            <person name="Ohta Y."/>
            <person name="Poliakov A.V."/>
            <person name="Pollet N."/>
            <person name="Robert J."/>
            <person name="Salamov A."/>
            <person name="Sater A.K."/>
            <person name="Schmutz J."/>
            <person name="Terry A."/>
            <person name="Vize P.D."/>
            <person name="Warren W.C."/>
            <person name="Wells D."/>
            <person name="Wills A."/>
            <person name="Wilson R.K."/>
            <person name="Zimmerman L.B."/>
            <person name="Zorn A.M."/>
            <person name="Grainger R."/>
            <person name="Grammer T."/>
            <person name="Khokha M.K."/>
            <person name="Richardson P.M."/>
            <person name="Rokhsar D.S."/>
        </authorList>
    </citation>
    <scope>NUCLEOTIDE SEQUENCE [LARGE SCALE GENOMIC DNA]</scope>
    <source>
        <strain evidence="4">Nigerian</strain>
    </source>
</reference>
<dbReference type="ExpressionAtlas" id="F6ZFS5">
    <property type="expression patterns" value="baseline and differential"/>
</dbReference>
<dbReference type="CTD" id="100145794"/>
<comment type="similarity">
    <text evidence="2">Belongs to the inositol 1,4,5-trisphosphate 5-phosphatase type I family.</text>
</comment>
<evidence type="ECO:0000313" key="4">
    <source>
        <dbReference type="Ensembl" id="ENSXETP00000036643"/>
    </source>
</evidence>
<dbReference type="GeneTree" id="ENSGT00390000015226"/>
<evidence type="ECO:0000259" key="3">
    <source>
        <dbReference type="SMART" id="SM00128"/>
    </source>
</evidence>
<dbReference type="GO" id="GO:0004445">
    <property type="term" value="F:inositol-polyphosphate 5-phosphatase activity"/>
    <property type="evidence" value="ECO:0000318"/>
    <property type="project" value="GO_Central"/>
</dbReference>
<dbReference type="Pfam" id="PF22669">
    <property type="entry name" value="Exo_endo_phos2"/>
    <property type="match status" value="1"/>
</dbReference>